<name>A0A4Z2FH06_9TELE</name>
<accession>A0A4Z2FH06</accession>
<evidence type="ECO:0000313" key="2">
    <source>
        <dbReference type="EMBL" id="TNN40185.1"/>
    </source>
</evidence>
<proteinExistence type="predicted"/>
<keyword evidence="3" id="KW-1185">Reference proteome</keyword>
<comment type="caution">
    <text evidence="2">The sequence shown here is derived from an EMBL/GenBank/DDBJ whole genome shotgun (WGS) entry which is preliminary data.</text>
</comment>
<organism evidence="2 3">
    <name type="scientific">Liparis tanakae</name>
    <name type="common">Tanaka's snailfish</name>
    <dbReference type="NCBI Taxonomy" id="230148"/>
    <lineage>
        <taxon>Eukaryota</taxon>
        <taxon>Metazoa</taxon>
        <taxon>Chordata</taxon>
        <taxon>Craniata</taxon>
        <taxon>Vertebrata</taxon>
        <taxon>Euteleostomi</taxon>
        <taxon>Actinopterygii</taxon>
        <taxon>Neopterygii</taxon>
        <taxon>Teleostei</taxon>
        <taxon>Neoteleostei</taxon>
        <taxon>Acanthomorphata</taxon>
        <taxon>Eupercaria</taxon>
        <taxon>Perciformes</taxon>
        <taxon>Cottioidei</taxon>
        <taxon>Cottales</taxon>
        <taxon>Liparidae</taxon>
        <taxon>Liparis</taxon>
    </lineage>
</organism>
<feature type="region of interest" description="Disordered" evidence="1">
    <location>
        <begin position="1"/>
        <end position="105"/>
    </location>
</feature>
<protein>
    <submittedName>
        <fullName evidence="2">Uncharacterized protein</fullName>
    </submittedName>
</protein>
<evidence type="ECO:0000313" key="3">
    <source>
        <dbReference type="Proteomes" id="UP000314294"/>
    </source>
</evidence>
<feature type="compositionally biased region" description="Basic residues" evidence="1">
    <location>
        <begin position="73"/>
        <end position="84"/>
    </location>
</feature>
<sequence length="158" mass="17504">MSENTKPVDSGESQCSFQRRQQCNMKGGNKQSRAASHSLSIREASSRATESRKPKTACGSASLERTRSSSVRARVRAGTARRKPSASPSKPDSPPGLELRAESRRTGTDWLLRHWTGLRLRVEEEQLLQTADLLRDRETSGSRMIRASGRQPVQQVAT</sequence>
<dbReference type="Proteomes" id="UP000314294">
    <property type="component" value="Unassembled WGS sequence"/>
</dbReference>
<dbReference type="AlphaFoldDB" id="A0A4Z2FH06"/>
<evidence type="ECO:0000256" key="1">
    <source>
        <dbReference type="SAM" id="MobiDB-lite"/>
    </source>
</evidence>
<reference evidence="2 3" key="1">
    <citation type="submission" date="2019-03" db="EMBL/GenBank/DDBJ databases">
        <title>First draft genome of Liparis tanakae, snailfish: a comprehensive survey of snailfish specific genes.</title>
        <authorList>
            <person name="Kim W."/>
            <person name="Song I."/>
            <person name="Jeong J.-H."/>
            <person name="Kim D."/>
            <person name="Kim S."/>
            <person name="Ryu S."/>
            <person name="Song J.Y."/>
            <person name="Lee S.K."/>
        </authorList>
    </citation>
    <scope>NUCLEOTIDE SEQUENCE [LARGE SCALE GENOMIC DNA]</scope>
    <source>
        <tissue evidence="2">Muscle</tissue>
    </source>
</reference>
<dbReference type="EMBL" id="SRLO01001211">
    <property type="protein sequence ID" value="TNN40185.1"/>
    <property type="molecule type" value="Genomic_DNA"/>
</dbReference>
<gene>
    <name evidence="2" type="ORF">EYF80_049646</name>
</gene>
<feature type="compositionally biased region" description="Polar residues" evidence="1">
    <location>
        <begin position="1"/>
        <end position="39"/>
    </location>
</feature>
<feature type="region of interest" description="Disordered" evidence="1">
    <location>
        <begin position="135"/>
        <end position="158"/>
    </location>
</feature>